<dbReference type="InterPro" id="IPR050807">
    <property type="entry name" value="TransReg_Diox_bact_type"/>
</dbReference>
<dbReference type="InterPro" id="IPR001387">
    <property type="entry name" value="Cro/C1-type_HTH"/>
</dbReference>
<dbReference type="InterPro" id="IPR013096">
    <property type="entry name" value="Cupin_2"/>
</dbReference>
<dbReference type="Gene3D" id="2.60.120.10">
    <property type="entry name" value="Jelly Rolls"/>
    <property type="match status" value="1"/>
</dbReference>
<dbReference type="Pfam" id="PF07883">
    <property type="entry name" value="Cupin_2"/>
    <property type="match status" value="1"/>
</dbReference>
<dbReference type="InterPro" id="IPR010982">
    <property type="entry name" value="Lambda_DNA-bd_dom_sf"/>
</dbReference>
<dbReference type="OrthoDB" id="9814553at2"/>
<dbReference type="SUPFAM" id="SSF47413">
    <property type="entry name" value="lambda repressor-like DNA-binding domains"/>
    <property type="match status" value="1"/>
</dbReference>
<comment type="caution">
    <text evidence="3">The sequence shown here is derived from an EMBL/GenBank/DDBJ whole genome shotgun (WGS) entry which is preliminary data.</text>
</comment>
<dbReference type="GO" id="GO:0003677">
    <property type="term" value="F:DNA binding"/>
    <property type="evidence" value="ECO:0007669"/>
    <property type="project" value="UniProtKB-KW"/>
</dbReference>
<dbReference type="PROSITE" id="PS50943">
    <property type="entry name" value="HTH_CROC1"/>
    <property type="match status" value="1"/>
</dbReference>
<feature type="domain" description="HTH cro/C1-type" evidence="2">
    <location>
        <begin position="10"/>
        <end position="65"/>
    </location>
</feature>
<accession>A0A0M3DIX5</accession>
<dbReference type="SMART" id="SM00530">
    <property type="entry name" value="HTH_XRE"/>
    <property type="match status" value="1"/>
</dbReference>
<evidence type="ECO:0000256" key="1">
    <source>
        <dbReference type="ARBA" id="ARBA00023125"/>
    </source>
</evidence>
<dbReference type="Pfam" id="PF01381">
    <property type="entry name" value="HTH_3"/>
    <property type="match status" value="1"/>
</dbReference>
<dbReference type="SUPFAM" id="SSF51182">
    <property type="entry name" value="RmlC-like cupins"/>
    <property type="match status" value="1"/>
</dbReference>
<dbReference type="Proteomes" id="UP000034407">
    <property type="component" value="Unassembled WGS sequence"/>
</dbReference>
<dbReference type="GO" id="GO:0003700">
    <property type="term" value="F:DNA-binding transcription factor activity"/>
    <property type="evidence" value="ECO:0007669"/>
    <property type="project" value="TreeGrafter"/>
</dbReference>
<dbReference type="InterPro" id="IPR011051">
    <property type="entry name" value="RmlC_Cupin_sf"/>
</dbReference>
<dbReference type="EMBL" id="LBBT01000199">
    <property type="protein sequence ID" value="KKY01327.1"/>
    <property type="molecule type" value="Genomic_DNA"/>
</dbReference>
<dbReference type="CDD" id="cd00093">
    <property type="entry name" value="HTH_XRE"/>
    <property type="match status" value="1"/>
</dbReference>
<reference evidence="3 4" key="1">
    <citation type="submission" date="2015-04" db="EMBL/GenBank/DDBJ databases">
        <title>Microcin producing Clostridium sp. JC272T.</title>
        <authorList>
            <person name="Jyothsna T."/>
            <person name="Sasikala C."/>
            <person name="Ramana C."/>
        </authorList>
    </citation>
    <scope>NUCLEOTIDE SEQUENCE [LARGE SCALE GENOMIC DNA]</scope>
    <source>
        <strain evidence="3 4">JC272</strain>
    </source>
</reference>
<evidence type="ECO:0000313" key="3">
    <source>
        <dbReference type="EMBL" id="KKY01327.1"/>
    </source>
</evidence>
<protein>
    <submittedName>
        <fullName evidence="3">DNA-binding protein</fullName>
    </submittedName>
</protein>
<dbReference type="AlphaFoldDB" id="A0A0M3DIX5"/>
<keyword evidence="4" id="KW-1185">Reference proteome</keyword>
<proteinExistence type="predicted"/>
<organism evidence="3 4">
    <name type="scientific">Paraclostridium benzoelyticum</name>
    <dbReference type="NCBI Taxonomy" id="1629550"/>
    <lineage>
        <taxon>Bacteria</taxon>
        <taxon>Bacillati</taxon>
        <taxon>Bacillota</taxon>
        <taxon>Clostridia</taxon>
        <taxon>Peptostreptococcales</taxon>
        <taxon>Peptostreptococcaceae</taxon>
        <taxon>Paraclostridium</taxon>
    </lineage>
</organism>
<dbReference type="PATRIC" id="fig|1629550.3.peg.1322"/>
<dbReference type="PANTHER" id="PTHR46797">
    <property type="entry name" value="HTH-TYPE TRANSCRIPTIONAL REGULATOR"/>
    <property type="match status" value="1"/>
</dbReference>
<name>A0A0M3DIX5_9FIRM</name>
<gene>
    <name evidence="3" type="ORF">VN21_09365</name>
</gene>
<dbReference type="InterPro" id="IPR014710">
    <property type="entry name" value="RmlC-like_jellyroll"/>
</dbReference>
<keyword evidence="1 3" id="KW-0238">DNA-binding</keyword>
<dbReference type="CDD" id="cd02209">
    <property type="entry name" value="cupin_XRE_C"/>
    <property type="match status" value="1"/>
</dbReference>
<sequence length="181" mass="19959">MSEINIGEKISQVRKSKDLSVRDLSKLCGVTASMLSQIERGIANPSVNSLKSIASALNVPLFTFFTSEVSKKDMIVRKENRKKVILPGSDDVVYDVLAPDLTSDLEFAIMSLSPGSVSSSENIQHKGYEIAYLLEGEVDLYLDDEKFILYQGDSVKTPAGLKHRWENTSNSNAKVIFAVIL</sequence>
<dbReference type="GO" id="GO:0005829">
    <property type="term" value="C:cytosol"/>
    <property type="evidence" value="ECO:0007669"/>
    <property type="project" value="TreeGrafter"/>
</dbReference>
<evidence type="ECO:0000259" key="2">
    <source>
        <dbReference type="PROSITE" id="PS50943"/>
    </source>
</evidence>
<dbReference type="PANTHER" id="PTHR46797:SF19">
    <property type="entry name" value="BLL2473 PROTEIN"/>
    <property type="match status" value="1"/>
</dbReference>
<evidence type="ECO:0000313" key="4">
    <source>
        <dbReference type="Proteomes" id="UP000034407"/>
    </source>
</evidence>
<dbReference type="RefSeq" id="WP_046823023.1">
    <property type="nucleotide sequence ID" value="NZ_LBBT01000199.1"/>
</dbReference>
<dbReference type="Gene3D" id="1.10.260.40">
    <property type="entry name" value="lambda repressor-like DNA-binding domains"/>
    <property type="match status" value="1"/>
</dbReference>